<evidence type="ECO:0000259" key="10">
    <source>
        <dbReference type="PROSITE" id="PS50222"/>
    </source>
</evidence>
<proteinExistence type="predicted"/>
<keyword evidence="12" id="KW-1185">Reference proteome</keyword>
<dbReference type="InterPro" id="IPR002048">
    <property type="entry name" value="EF_hand_dom"/>
</dbReference>
<sequence length="265" mass="28744">MHVSLDRKVPRDDDVLCRWPAGVECFGTLHSVAQGKGCARPAPQSHHTPTELNTKMMDFDTFLPMLQHISKNKDTGTYEDFVEGLRVFDKEGNGTVMGAELRHVLATLGERLTEDEVEKLMAGQEDSNGCINYEGGRRRGTGGGPWDPRPPRCGHQRSTPATLSALLCSICEAHHGQLSLSSQVRLPPLSKPAACWAASAPLSACPLEPQLPNPMWPPPPLRWLQLAADTPLPRSTPCTVTCDCLYSQGAGEPVLGTAHLPLTGR</sequence>
<dbReference type="InterPro" id="IPR011992">
    <property type="entry name" value="EF-hand-dom_pair"/>
</dbReference>
<organism evidence="11 12">
    <name type="scientific">Ailuropoda melanoleuca</name>
    <name type="common">Giant panda</name>
    <dbReference type="NCBI Taxonomy" id="9646"/>
    <lineage>
        <taxon>Eukaryota</taxon>
        <taxon>Metazoa</taxon>
        <taxon>Chordata</taxon>
        <taxon>Craniata</taxon>
        <taxon>Vertebrata</taxon>
        <taxon>Euteleostomi</taxon>
        <taxon>Mammalia</taxon>
        <taxon>Eutheria</taxon>
        <taxon>Laurasiatheria</taxon>
        <taxon>Carnivora</taxon>
        <taxon>Caniformia</taxon>
        <taxon>Ursidae</taxon>
        <taxon>Ailuropoda</taxon>
    </lineage>
</organism>
<dbReference type="PROSITE" id="PS50222">
    <property type="entry name" value="EF_HAND_2"/>
    <property type="match status" value="1"/>
</dbReference>
<accession>A0A7N5K506</accession>
<protein>
    <recommendedName>
        <fullName evidence="8">EF-hand calcium-binding domain-containing protein 11</fullName>
    </recommendedName>
    <alternativeName>
        <fullName evidence="7">Myosin light chain 1, slow-twitch muscle B/ventricular isoform</fullName>
    </alternativeName>
    <alternativeName>
        <fullName evidence="6">Myosin light chain 3</fullName>
    </alternativeName>
</protein>
<dbReference type="GO" id="GO:0016460">
    <property type="term" value="C:myosin II complex"/>
    <property type="evidence" value="ECO:0007669"/>
    <property type="project" value="TreeGrafter"/>
</dbReference>
<evidence type="ECO:0000256" key="4">
    <source>
        <dbReference type="ARBA" id="ARBA00023175"/>
    </source>
</evidence>
<dbReference type="AlphaFoldDB" id="A0A7N5K506"/>
<keyword evidence="2" id="KW-0677">Repeat</keyword>
<keyword evidence="3" id="KW-0518">Myosin</keyword>
<feature type="domain" description="EF-hand" evidence="10">
    <location>
        <begin position="76"/>
        <end position="111"/>
    </location>
</feature>
<evidence type="ECO:0000256" key="9">
    <source>
        <dbReference type="SAM" id="MobiDB-lite"/>
    </source>
</evidence>
<dbReference type="CDD" id="cd00051">
    <property type="entry name" value="EFh"/>
    <property type="match status" value="1"/>
</dbReference>
<name>A0A7N5K506_AILME</name>
<feature type="region of interest" description="Disordered" evidence="9">
    <location>
        <begin position="131"/>
        <end position="156"/>
    </location>
</feature>
<evidence type="ECO:0000313" key="12">
    <source>
        <dbReference type="Proteomes" id="UP000008912"/>
    </source>
</evidence>
<reference evidence="11" key="2">
    <citation type="submission" date="2025-08" db="UniProtKB">
        <authorList>
            <consortium name="Ensembl"/>
        </authorList>
    </citation>
    <scope>IDENTIFICATION</scope>
</reference>
<dbReference type="SUPFAM" id="SSF47473">
    <property type="entry name" value="EF-hand"/>
    <property type="match status" value="1"/>
</dbReference>
<dbReference type="Proteomes" id="UP000008912">
    <property type="component" value="Unassembled WGS sequence"/>
</dbReference>
<dbReference type="FunFam" id="1.10.238.10:FF:000003">
    <property type="entry name" value="Calmodulin A"/>
    <property type="match status" value="1"/>
</dbReference>
<comment type="function">
    <text evidence="5">Regulatory light chain of myosin. Does not bind calcium.</text>
</comment>
<evidence type="ECO:0000256" key="8">
    <source>
        <dbReference type="ARBA" id="ARBA00072320"/>
    </source>
</evidence>
<dbReference type="InParanoid" id="A0A7N5K506"/>
<dbReference type="Ensembl" id="ENSAMET00000043406.1">
    <property type="protein sequence ID" value="ENSAMEP00000035009.1"/>
    <property type="gene ID" value="ENSAMEG00000024468.1"/>
</dbReference>
<dbReference type="GeneTree" id="ENSGT01030000234570"/>
<dbReference type="InterPro" id="IPR050230">
    <property type="entry name" value="CALM/Myosin/TropC-like"/>
</dbReference>
<evidence type="ECO:0000256" key="2">
    <source>
        <dbReference type="ARBA" id="ARBA00022737"/>
    </source>
</evidence>
<dbReference type="PANTHER" id="PTHR23048">
    <property type="entry name" value="MYOSIN LIGHT CHAIN 1, 3"/>
    <property type="match status" value="1"/>
</dbReference>
<evidence type="ECO:0000256" key="5">
    <source>
        <dbReference type="ARBA" id="ARBA00037341"/>
    </source>
</evidence>
<evidence type="ECO:0000256" key="7">
    <source>
        <dbReference type="ARBA" id="ARBA00042881"/>
    </source>
</evidence>
<comment type="subunit">
    <text evidence="1">Myosin is a hexamer of 2 heavy chains and 4 light chains.</text>
</comment>
<reference evidence="11" key="3">
    <citation type="submission" date="2025-09" db="UniProtKB">
        <authorList>
            <consortium name="Ensembl"/>
        </authorList>
    </citation>
    <scope>IDENTIFICATION</scope>
</reference>
<evidence type="ECO:0000256" key="3">
    <source>
        <dbReference type="ARBA" id="ARBA00023123"/>
    </source>
</evidence>
<keyword evidence="4" id="KW-0505">Motor protein</keyword>
<dbReference type="PANTHER" id="PTHR23048:SF2">
    <property type="entry name" value="MYOSIN LIGHT CHAIN 3"/>
    <property type="match status" value="1"/>
</dbReference>
<evidence type="ECO:0000256" key="1">
    <source>
        <dbReference type="ARBA" id="ARBA00011445"/>
    </source>
</evidence>
<evidence type="ECO:0000313" key="11">
    <source>
        <dbReference type="Ensembl" id="ENSAMEP00000035009.1"/>
    </source>
</evidence>
<dbReference type="GO" id="GO:0005509">
    <property type="term" value="F:calcium ion binding"/>
    <property type="evidence" value="ECO:0007669"/>
    <property type="project" value="InterPro"/>
</dbReference>
<reference evidence="11 12" key="1">
    <citation type="journal article" date="2010" name="Nature">
        <title>The sequence and de novo assembly of the giant panda genome.</title>
        <authorList>
            <person name="Li R."/>
            <person name="Fan W."/>
            <person name="Tian G."/>
            <person name="Zhu H."/>
            <person name="He L."/>
            <person name="Cai J."/>
            <person name="Huang Q."/>
            <person name="Cai Q."/>
            <person name="Li B."/>
            <person name="Bai Y."/>
            <person name="Zhang Z."/>
            <person name="Zhang Y."/>
            <person name="Wang W."/>
            <person name="Li J."/>
            <person name="Wei F."/>
            <person name="Li H."/>
            <person name="Jian M."/>
            <person name="Li J."/>
            <person name="Zhang Z."/>
            <person name="Nielsen R."/>
            <person name="Li D."/>
            <person name="Gu W."/>
            <person name="Yang Z."/>
            <person name="Xuan Z."/>
            <person name="Ryder O.A."/>
            <person name="Leung F.C."/>
            <person name="Zhou Y."/>
            <person name="Cao J."/>
            <person name="Sun X."/>
            <person name="Fu Y."/>
            <person name="Fang X."/>
            <person name="Guo X."/>
            <person name="Wang B."/>
            <person name="Hou R."/>
            <person name="Shen F."/>
            <person name="Mu B."/>
            <person name="Ni P."/>
            <person name="Lin R."/>
            <person name="Qian W."/>
            <person name="Wang G."/>
            <person name="Yu C."/>
            <person name="Nie W."/>
            <person name="Wang J."/>
            <person name="Wu Z."/>
            <person name="Liang H."/>
            <person name="Min J."/>
            <person name="Wu Q."/>
            <person name="Cheng S."/>
            <person name="Ruan J."/>
            <person name="Wang M."/>
            <person name="Shi Z."/>
            <person name="Wen M."/>
            <person name="Liu B."/>
            <person name="Ren X."/>
            <person name="Zheng H."/>
            <person name="Dong D."/>
            <person name="Cook K."/>
            <person name="Shan G."/>
            <person name="Zhang H."/>
            <person name="Kosiol C."/>
            <person name="Xie X."/>
            <person name="Lu Z."/>
            <person name="Zheng H."/>
            <person name="Li Y."/>
            <person name="Steiner C.C."/>
            <person name="Lam T.T."/>
            <person name="Lin S."/>
            <person name="Zhang Q."/>
            <person name="Li G."/>
            <person name="Tian J."/>
            <person name="Gong T."/>
            <person name="Liu H."/>
            <person name="Zhang D."/>
            <person name="Fang L."/>
            <person name="Ye C."/>
            <person name="Zhang J."/>
            <person name="Hu W."/>
            <person name="Xu A."/>
            <person name="Ren Y."/>
            <person name="Zhang G."/>
            <person name="Bruford M.W."/>
            <person name="Li Q."/>
            <person name="Ma L."/>
            <person name="Guo Y."/>
            <person name="An N."/>
            <person name="Hu Y."/>
            <person name="Zheng Y."/>
            <person name="Shi Y."/>
            <person name="Li Z."/>
            <person name="Liu Q."/>
            <person name="Chen Y."/>
            <person name="Zhao J."/>
            <person name="Qu N."/>
            <person name="Zhao S."/>
            <person name="Tian F."/>
            <person name="Wang X."/>
            <person name="Wang H."/>
            <person name="Xu L."/>
            <person name="Liu X."/>
            <person name="Vinar T."/>
            <person name="Wang Y."/>
            <person name="Lam T.W."/>
            <person name="Yiu S.M."/>
            <person name="Liu S."/>
            <person name="Zhang H."/>
            <person name="Li D."/>
            <person name="Huang Y."/>
            <person name="Wang X."/>
            <person name="Yang G."/>
            <person name="Jiang Z."/>
            <person name="Wang J."/>
            <person name="Qin N."/>
            <person name="Li L."/>
            <person name="Li J."/>
            <person name="Bolund L."/>
            <person name="Kristiansen K."/>
            <person name="Wong G.K."/>
            <person name="Olson M."/>
            <person name="Zhang X."/>
            <person name="Li S."/>
            <person name="Yang H."/>
            <person name="Wang J."/>
            <person name="Wang J."/>
        </authorList>
    </citation>
    <scope>NUCLEOTIDE SEQUENCE [LARGE SCALE GENOMIC DNA]</scope>
</reference>
<dbReference type="Gene3D" id="1.10.238.10">
    <property type="entry name" value="EF-hand"/>
    <property type="match status" value="1"/>
</dbReference>
<evidence type="ECO:0000256" key="6">
    <source>
        <dbReference type="ARBA" id="ARBA00040021"/>
    </source>
</evidence>